<dbReference type="EMBL" id="CABVHO010000008">
    <property type="protein sequence ID" value="VVN53800.1"/>
    <property type="molecule type" value="Genomic_DNA"/>
</dbReference>
<organism evidence="2 3">
    <name type="scientific">Pseudomonas fluorescens</name>
    <dbReference type="NCBI Taxonomy" id="294"/>
    <lineage>
        <taxon>Bacteria</taxon>
        <taxon>Pseudomonadati</taxon>
        <taxon>Pseudomonadota</taxon>
        <taxon>Gammaproteobacteria</taxon>
        <taxon>Pseudomonadales</taxon>
        <taxon>Pseudomonadaceae</taxon>
        <taxon>Pseudomonas</taxon>
    </lineage>
</organism>
<dbReference type="AlphaFoldDB" id="A0A5E6YJ53"/>
<dbReference type="OrthoDB" id="8912653at2"/>
<name>A0A5E6YJ53_PSEFL</name>
<evidence type="ECO:0000313" key="2">
    <source>
        <dbReference type="EMBL" id="VVN53800.1"/>
    </source>
</evidence>
<dbReference type="RefSeq" id="WP_095000041.1">
    <property type="nucleotide sequence ID" value="NZ_CABVHO010000008.1"/>
</dbReference>
<dbReference type="Pfam" id="PF14534">
    <property type="entry name" value="DUF4440"/>
    <property type="match status" value="1"/>
</dbReference>
<dbReference type="InterPro" id="IPR032710">
    <property type="entry name" value="NTF2-like_dom_sf"/>
</dbReference>
<evidence type="ECO:0000259" key="1">
    <source>
        <dbReference type="Pfam" id="PF14534"/>
    </source>
</evidence>
<sequence length="149" mass="16664">MHCDSVITALIRSLESQRYQAMLQGDLVTFQRLAHPALVYVHSNGVKDDLTAYLNKCRNGLYLYQRIDHSVHEVRVCGDITLVFGQMSADIVSHGVAKNLNNLTLSVWLKSQGQWQLTAYHPTPVIARPVTPPAFTQGDLPHVNAPIYL</sequence>
<gene>
    <name evidence="2" type="ORF">PS685_01351</name>
</gene>
<dbReference type="Proteomes" id="UP000326437">
    <property type="component" value="Unassembled WGS sequence"/>
</dbReference>
<protein>
    <recommendedName>
        <fullName evidence="1">DUF4440 domain-containing protein</fullName>
    </recommendedName>
</protein>
<dbReference type="Gene3D" id="3.10.450.50">
    <property type="match status" value="1"/>
</dbReference>
<feature type="domain" description="DUF4440" evidence="1">
    <location>
        <begin position="11"/>
        <end position="117"/>
    </location>
</feature>
<evidence type="ECO:0000313" key="3">
    <source>
        <dbReference type="Proteomes" id="UP000326437"/>
    </source>
</evidence>
<dbReference type="SUPFAM" id="SSF54427">
    <property type="entry name" value="NTF2-like"/>
    <property type="match status" value="1"/>
</dbReference>
<dbReference type="InterPro" id="IPR027843">
    <property type="entry name" value="DUF4440"/>
</dbReference>
<accession>A0A5E6YJ53</accession>
<reference evidence="2 3" key="1">
    <citation type="submission" date="2019-09" db="EMBL/GenBank/DDBJ databases">
        <authorList>
            <person name="Chandra G."/>
            <person name="Truman W A."/>
        </authorList>
    </citation>
    <scope>NUCLEOTIDE SEQUENCE [LARGE SCALE GENOMIC DNA]</scope>
    <source>
        <strain evidence="2">PS685</strain>
    </source>
</reference>
<proteinExistence type="predicted"/>